<dbReference type="GO" id="GO:0003677">
    <property type="term" value="F:DNA binding"/>
    <property type="evidence" value="ECO:0007669"/>
    <property type="project" value="UniProtKB-KW"/>
</dbReference>
<evidence type="ECO:0000256" key="8">
    <source>
        <dbReference type="ARBA" id="ARBA00023242"/>
    </source>
</evidence>
<keyword evidence="8" id="KW-0539">Nucleus</keyword>
<dbReference type="GO" id="GO:0046872">
    <property type="term" value="F:metal ion binding"/>
    <property type="evidence" value="ECO:0007669"/>
    <property type="project" value="UniProtKB-KW"/>
</dbReference>
<organism evidence="10 11">
    <name type="scientific">Cladophialophora chaetospira</name>
    <dbReference type="NCBI Taxonomy" id="386627"/>
    <lineage>
        <taxon>Eukaryota</taxon>
        <taxon>Fungi</taxon>
        <taxon>Dikarya</taxon>
        <taxon>Ascomycota</taxon>
        <taxon>Pezizomycotina</taxon>
        <taxon>Eurotiomycetes</taxon>
        <taxon>Chaetothyriomycetidae</taxon>
        <taxon>Chaetothyriales</taxon>
        <taxon>Herpotrichiellaceae</taxon>
        <taxon>Cladophialophora</taxon>
    </lineage>
</organism>
<keyword evidence="3" id="KW-0479">Metal-binding</keyword>
<feature type="region of interest" description="Disordered" evidence="9">
    <location>
        <begin position="1"/>
        <end position="85"/>
    </location>
</feature>
<keyword evidence="2" id="KW-0597">Phosphoprotein</keyword>
<evidence type="ECO:0000256" key="9">
    <source>
        <dbReference type="SAM" id="MobiDB-lite"/>
    </source>
</evidence>
<feature type="compositionally biased region" description="Low complexity" evidence="9">
    <location>
        <begin position="11"/>
        <end position="27"/>
    </location>
</feature>
<evidence type="ECO:0000256" key="7">
    <source>
        <dbReference type="ARBA" id="ARBA00023163"/>
    </source>
</evidence>
<dbReference type="AlphaFoldDB" id="A0AA38XNQ0"/>
<reference evidence="10" key="1">
    <citation type="submission" date="2022-10" db="EMBL/GenBank/DDBJ databases">
        <title>Culturing micro-colonial fungi from biological soil crusts in the Mojave desert and describing Neophaeococcomyces mojavensis, and introducing the new genera and species Taxawa tesnikishii.</title>
        <authorList>
            <person name="Kurbessoian T."/>
            <person name="Stajich J.E."/>
        </authorList>
    </citation>
    <scope>NUCLEOTIDE SEQUENCE</scope>
    <source>
        <strain evidence="10">TK_41</strain>
    </source>
</reference>
<evidence type="ECO:0000256" key="4">
    <source>
        <dbReference type="ARBA" id="ARBA00022737"/>
    </source>
</evidence>
<dbReference type="EMBL" id="JAPDRK010000001">
    <property type="protein sequence ID" value="KAJ9616304.1"/>
    <property type="molecule type" value="Genomic_DNA"/>
</dbReference>
<evidence type="ECO:0000256" key="2">
    <source>
        <dbReference type="ARBA" id="ARBA00022553"/>
    </source>
</evidence>
<dbReference type="GO" id="GO:0005634">
    <property type="term" value="C:nucleus"/>
    <property type="evidence" value="ECO:0007669"/>
    <property type="project" value="UniProtKB-SubCell"/>
</dbReference>
<dbReference type="InterPro" id="IPR000684">
    <property type="entry name" value="RNA_pol_II_repeat_euk"/>
</dbReference>
<evidence type="ECO:0000256" key="1">
    <source>
        <dbReference type="ARBA" id="ARBA00004123"/>
    </source>
</evidence>
<protein>
    <submittedName>
        <fullName evidence="10">Uncharacterized protein</fullName>
    </submittedName>
</protein>
<evidence type="ECO:0000256" key="6">
    <source>
        <dbReference type="ARBA" id="ARBA00023125"/>
    </source>
</evidence>
<dbReference type="PROSITE" id="PS00115">
    <property type="entry name" value="RNA_POL_II_REPEAT"/>
    <property type="match status" value="2"/>
</dbReference>
<evidence type="ECO:0000313" key="11">
    <source>
        <dbReference type="Proteomes" id="UP001172673"/>
    </source>
</evidence>
<dbReference type="GO" id="GO:0006366">
    <property type="term" value="P:transcription by RNA polymerase II"/>
    <property type="evidence" value="ECO:0007669"/>
    <property type="project" value="InterPro"/>
</dbReference>
<proteinExistence type="predicted"/>
<comment type="caution">
    <text evidence="10">The sequence shown here is derived from an EMBL/GenBank/DDBJ whole genome shotgun (WGS) entry which is preliminary data.</text>
</comment>
<evidence type="ECO:0000256" key="3">
    <source>
        <dbReference type="ARBA" id="ARBA00022723"/>
    </source>
</evidence>
<evidence type="ECO:0000256" key="5">
    <source>
        <dbReference type="ARBA" id="ARBA00022833"/>
    </source>
</evidence>
<keyword evidence="6" id="KW-0238">DNA-binding</keyword>
<name>A0AA38XNQ0_9EURO</name>
<keyword evidence="7" id="KW-0804">Transcription</keyword>
<keyword evidence="11" id="KW-1185">Reference proteome</keyword>
<accession>A0AA38XNQ0</accession>
<keyword evidence="5" id="KW-0862">Zinc</keyword>
<dbReference type="Proteomes" id="UP001172673">
    <property type="component" value="Unassembled WGS sequence"/>
</dbReference>
<comment type="subcellular location">
    <subcellularLocation>
        <location evidence="1">Nucleus</location>
    </subcellularLocation>
</comment>
<gene>
    <name evidence="10" type="ORF">H2200_000022</name>
</gene>
<sequence>MVAETLPRQDTPSYSPTSPAYSPTSPARETPLSPAYTATSPFYPPTSPEPNQTSALLETMADLERGRKASESTTPTSKKAAAPVSKIEMTDPKLKLPRLIFQNIELSSRLQDEARHEDEASAIREILKQNAEEIGSILTRGNQASKATRSRIAKRQVDGLVAAAKRKKHVEKVRMMRQKIGAAIEEYTSAVENASKELGDSVIPDALLRDLEVKEAAAASAVEKELAEWENVRKTLK</sequence>
<evidence type="ECO:0000313" key="10">
    <source>
        <dbReference type="EMBL" id="KAJ9616304.1"/>
    </source>
</evidence>
<keyword evidence="4" id="KW-0677">Repeat</keyword>